<organism evidence="2 3">
    <name type="scientific">Ascobolus immersus RN42</name>
    <dbReference type="NCBI Taxonomy" id="1160509"/>
    <lineage>
        <taxon>Eukaryota</taxon>
        <taxon>Fungi</taxon>
        <taxon>Dikarya</taxon>
        <taxon>Ascomycota</taxon>
        <taxon>Pezizomycotina</taxon>
        <taxon>Pezizomycetes</taxon>
        <taxon>Pezizales</taxon>
        <taxon>Ascobolaceae</taxon>
        <taxon>Ascobolus</taxon>
    </lineage>
</organism>
<reference evidence="2 3" key="1">
    <citation type="journal article" date="2018" name="Nat. Ecol. Evol.">
        <title>Pezizomycetes genomes reveal the molecular basis of ectomycorrhizal truffle lifestyle.</title>
        <authorList>
            <person name="Murat C."/>
            <person name="Payen T."/>
            <person name="Noel B."/>
            <person name="Kuo A."/>
            <person name="Morin E."/>
            <person name="Chen J."/>
            <person name="Kohler A."/>
            <person name="Krizsan K."/>
            <person name="Balestrini R."/>
            <person name="Da Silva C."/>
            <person name="Montanini B."/>
            <person name="Hainaut M."/>
            <person name="Levati E."/>
            <person name="Barry K.W."/>
            <person name="Belfiori B."/>
            <person name="Cichocki N."/>
            <person name="Clum A."/>
            <person name="Dockter R.B."/>
            <person name="Fauchery L."/>
            <person name="Guy J."/>
            <person name="Iotti M."/>
            <person name="Le Tacon F."/>
            <person name="Lindquist E.A."/>
            <person name="Lipzen A."/>
            <person name="Malagnac F."/>
            <person name="Mello A."/>
            <person name="Molinier V."/>
            <person name="Miyauchi S."/>
            <person name="Poulain J."/>
            <person name="Riccioni C."/>
            <person name="Rubini A."/>
            <person name="Sitrit Y."/>
            <person name="Splivallo R."/>
            <person name="Traeger S."/>
            <person name="Wang M."/>
            <person name="Zifcakova L."/>
            <person name="Wipf D."/>
            <person name="Zambonelli A."/>
            <person name="Paolocci F."/>
            <person name="Nowrousian M."/>
            <person name="Ottonello S."/>
            <person name="Baldrian P."/>
            <person name="Spatafora J.W."/>
            <person name="Henrissat B."/>
            <person name="Nagy L.G."/>
            <person name="Aury J.M."/>
            <person name="Wincker P."/>
            <person name="Grigoriev I.V."/>
            <person name="Bonfante P."/>
            <person name="Martin F.M."/>
        </authorList>
    </citation>
    <scope>NUCLEOTIDE SEQUENCE [LARGE SCALE GENOMIC DNA]</scope>
    <source>
        <strain evidence="2 3">RN42</strain>
    </source>
</reference>
<proteinExistence type="predicted"/>
<dbReference type="EMBL" id="ML119902">
    <property type="protein sequence ID" value="RPA71746.1"/>
    <property type="molecule type" value="Genomic_DNA"/>
</dbReference>
<evidence type="ECO:0000256" key="1">
    <source>
        <dbReference type="SAM" id="MobiDB-lite"/>
    </source>
</evidence>
<evidence type="ECO:0000313" key="3">
    <source>
        <dbReference type="Proteomes" id="UP000275078"/>
    </source>
</evidence>
<keyword evidence="3" id="KW-1185">Reference proteome</keyword>
<sequence>MTWYLLAGPQYPRTKVLDRKPLPFLSTILRHVYPASYFHSPEERPLCGALPNNTSPVKLSSNERLDNLGTEHTFSCKSGADGVPAAMMYQYHVSNFGYDEQGLGDNVPRSGISLPDLSPLETNPCPSSTDQQDRMLPLASDSSSLAVPPKIISDSGSFRQAVTANSTVKSLSHPSEQTVSSLNQTDRALIPFISSPPVSPTSPSLAMMPASTPFPGSLSGIPFISTHQPISFHLLSVPATPLYQDASNSKIDLCLPHGGVIAALASSASCQVILMGPNYTDYLASFIKEFFELDLRPLRSYLLGDNPVLVAEEGVYELDEIQEMCRFRGCGDKVVDGEWMEFVEGDSDSDDDVYSGSGLQTASAEGMGRGGCEG</sequence>
<gene>
    <name evidence="2" type="ORF">BJ508DRAFT_419798</name>
</gene>
<name>A0A3N4HEZ3_ASCIM</name>
<accession>A0A3N4HEZ3</accession>
<feature type="region of interest" description="Disordered" evidence="1">
    <location>
        <begin position="345"/>
        <end position="374"/>
    </location>
</feature>
<evidence type="ECO:0000313" key="2">
    <source>
        <dbReference type="EMBL" id="RPA71746.1"/>
    </source>
</evidence>
<dbReference type="AlphaFoldDB" id="A0A3N4HEZ3"/>
<dbReference type="Proteomes" id="UP000275078">
    <property type="component" value="Unassembled WGS sequence"/>
</dbReference>
<protein>
    <submittedName>
        <fullName evidence="2">Uncharacterized protein</fullName>
    </submittedName>
</protein>